<proteinExistence type="inferred from homology"/>
<dbReference type="HAMAP" id="MF_01393">
    <property type="entry name" value="ATP_synth_a_bact"/>
    <property type="match status" value="1"/>
</dbReference>
<comment type="function">
    <text evidence="12 13">Key component of the proton channel; it plays a direct role in the translocation of protons across the membrane.</text>
</comment>
<dbReference type="Pfam" id="PF00119">
    <property type="entry name" value="ATP-synt_A"/>
    <property type="match status" value="1"/>
</dbReference>
<sequence>MEHPYLFFVKLFELIGLGHFAHTSVHVIYMWVVMGILIGFGWLAGKNTQLVPEPVQNVFEVLISGLEEFMVGICGEEGRWLFPLAATIFIFVFLGNLIGLVPGFFPPTASLNTTAALALVTVIWTHVIGVKYHGFNYYKHFIGPVWWMIPIILPIEIIGHVARILSLSFRLFGNMMGHELVLGILFALAGAFFAPLPIMALGIFVALVQAFVFFLLAVMYFTGAMEHAH</sequence>
<dbReference type="EMBL" id="FWXY01000002">
    <property type="protein sequence ID" value="SMC44465.1"/>
    <property type="molecule type" value="Genomic_DNA"/>
</dbReference>
<dbReference type="GO" id="GO:0045259">
    <property type="term" value="C:proton-transporting ATP synthase complex"/>
    <property type="evidence" value="ECO:0007669"/>
    <property type="project" value="UniProtKB-KW"/>
</dbReference>
<dbReference type="Gene3D" id="1.20.120.220">
    <property type="entry name" value="ATP synthase, F0 complex, subunit A"/>
    <property type="match status" value="1"/>
</dbReference>
<protein>
    <recommendedName>
        <fullName evidence="12 13">ATP synthase subunit a</fullName>
    </recommendedName>
    <alternativeName>
        <fullName evidence="12">ATP synthase F0 sector subunit a</fullName>
    </alternativeName>
    <alternativeName>
        <fullName evidence="12">F-ATPase subunit 6</fullName>
    </alternativeName>
</protein>
<dbReference type="GO" id="GO:0046933">
    <property type="term" value="F:proton-transporting ATP synthase activity, rotational mechanism"/>
    <property type="evidence" value="ECO:0007669"/>
    <property type="project" value="UniProtKB-UniRule"/>
</dbReference>
<evidence type="ECO:0000256" key="11">
    <source>
        <dbReference type="ARBA" id="ARBA00023310"/>
    </source>
</evidence>
<evidence type="ECO:0000256" key="8">
    <source>
        <dbReference type="ARBA" id="ARBA00022989"/>
    </source>
</evidence>
<keyword evidence="3 12" id="KW-0813">Transport</keyword>
<evidence type="ECO:0000256" key="7">
    <source>
        <dbReference type="ARBA" id="ARBA00022781"/>
    </source>
</evidence>
<dbReference type="Proteomes" id="UP000192418">
    <property type="component" value="Unassembled WGS sequence"/>
</dbReference>
<dbReference type="OrthoDB" id="9789241at2"/>
<dbReference type="GO" id="GO:0042777">
    <property type="term" value="P:proton motive force-driven plasma membrane ATP synthesis"/>
    <property type="evidence" value="ECO:0007669"/>
    <property type="project" value="TreeGrafter"/>
</dbReference>
<dbReference type="PRINTS" id="PR00123">
    <property type="entry name" value="ATPASEA"/>
</dbReference>
<dbReference type="AlphaFoldDB" id="A0A1W1Z7T2"/>
<name>A0A1W1Z7T2_9BACT</name>
<dbReference type="PROSITE" id="PS00449">
    <property type="entry name" value="ATPASE_A"/>
    <property type="match status" value="1"/>
</dbReference>
<evidence type="ECO:0000256" key="9">
    <source>
        <dbReference type="ARBA" id="ARBA00023065"/>
    </source>
</evidence>
<evidence type="ECO:0000256" key="4">
    <source>
        <dbReference type="ARBA" id="ARBA00022475"/>
    </source>
</evidence>
<feature type="transmembrane region" description="Helical" evidence="12">
    <location>
        <begin position="113"/>
        <end position="133"/>
    </location>
</feature>
<dbReference type="CDD" id="cd00310">
    <property type="entry name" value="ATP-synt_Fo_a_6"/>
    <property type="match status" value="1"/>
</dbReference>
<evidence type="ECO:0000256" key="3">
    <source>
        <dbReference type="ARBA" id="ARBA00022448"/>
    </source>
</evidence>
<evidence type="ECO:0000313" key="15">
    <source>
        <dbReference type="Proteomes" id="UP000192418"/>
    </source>
</evidence>
<evidence type="ECO:0000256" key="13">
    <source>
        <dbReference type="RuleBase" id="RU000483"/>
    </source>
</evidence>
<evidence type="ECO:0000256" key="2">
    <source>
        <dbReference type="ARBA" id="ARBA00006810"/>
    </source>
</evidence>
<keyword evidence="10 12" id="KW-0472">Membrane</keyword>
<dbReference type="InterPro" id="IPR023011">
    <property type="entry name" value="ATP_synth_F0_asu_AS"/>
</dbReference>
<feature type="transmembrane region" description="Helical" evidence="12">
    <location>
        <begin position="177"/>
        <end position="194"/>
    </location>
</feature>
<dbReference type="SUPFAM" id="SSF81336">
    <property type="entry name" value="F1F0 ATP synthase subunit A"/>
    <property type="match status" value="1"/>
</dbReference>
<keyword evidence="11 12" id="KW-0066">ATP synthesis</keyword>
<evidence type="ECO:0000256" key="12">
    <source>
        <dbReference type="HAMAP-Rule" id="MF_01393"/>
    </source>
</evidence>
<keyword evidence="9 12" id="KW-0406">Ion transport</keyword>
<dbReference type="NCBIfam" id="TIGR01131">
    <property type="entry name" value="ATP_synt_6_or_A"/>
    <property type="match status" value="1"/>
</dbReference>
<reference evidence="14 15" key="1">
    <citation type="submission" date="2017-04" db="EMBL/GenBank/DDBJ databases">
        <authorList>
            <person name="Afonso C.L."/>
            <person name="Miller P.J."/>
            <person name="Scott M.A."/>
            <person name="Spackman E."/>
            <person name="Goraichik I."/>
            <person name="Dimitrov K.M."/>
            <person name="Suarez D.L."/>
            <person name="Swayne D.E."/>
        </authorList>
    </citation>
    <scope>NUCLEOTIDE SEQUENCE [LARGE SCALE GENOMIC DNA]</scope>
    <source>
        <strain evidence="14 15">DSM 3385</strain>
    </source>
</reference>
<dbReference type="PANTHER" id="PTHR42823">
    <property type="entry name" value="ATP SYNTHASE SUBUNIT A, CHLOROPLASTIC"/>
    <property type="match status" value="1"/>
</dbReference>
<keyword evidence="6 12" id="KW-0812">Transmembrane</keyword>
<evidence type="ECO:0000256" key="10">
    <source>
        <dbReference type="ARBA" id="ARBA00023136"/>
    </source>
</evidence>
<evidence type="ECO:0000256" key="1">
    <source>
        <dbReference type="ARBA" id="ARBA00004141"/>
    </source>
</evidence>
<keyword evidence="5 12" id="KW-0138">CF(0)</keyword>
<dbReference type="RefSeq" id="WP_084066812.1">
    <property type="nucleotide sequence ID" value="NZ_FWXY01000002.1"/>
</dbReference>
<comment type="subcellular location">
    <subcellularLocation>
        <location evidence="12 13">Cell membrane</location>
        <topology evidence="12 13">Multi-pass membrane protein</topology>
    </subcellularLocation>
    <subcellularLocation>
        <location evidence="1">Membrane</location>
        <topology evidence="1">Multi-pass membrane protein</topology>
    </subcellularLocation>
</comment>
<dbReference type="InterPro" id="IPR000568">
    <property type="entry name" value="ATP_synth_F0_asu"/>
</dbReference>
<evidence type="ECO:0000313" key="14">
    <source>
        <dbReference type="EMBL" id="SMC44465.1"/>
    </source>
</evidence>
<keyword evidence="15" id="KW-1185">Reference proteome</keyword>
<dbReference type="GO" id="GO:0005886">
    <property type="term" value="C:plasma membrane"/>
    <property type="evidence" value="ECO:0007669"/>
    <property type="project" value="UniProtKB-SubCell"/>
</dbReference>
<dbReference type="PANTHER" id="PTHR42823:SF3">
    <property type="entry name" value="ATP SYNTHASE SUBUNIT A, CHLOROPLASTIC"/>
    <property type="match status" value="1"/>
</dbReference>
<keyword evidence="4 12" id="KW-1003">Cell membrane</keyword>
<dbReference type="STRING" id="1121400.SAMN02746065_102140"/>
<feature type="transmembrane region" description="Helical" evidence="12">
    <location>
        <begin position="145"/>
        <end position="165"/>
    </location>
</feature>
<feature type="transmembrane region" description="Helical" evidence="12">
    <location>
        <begin position="80"/>
        <end position="101"/>
    </location>
</feature>
<evidence type="ECO:0000256" key="6">
    <source>
        <dbReference type="ARBA" id="ARBA00022692"/>
    </source>
</evidence>
<accession>A0A1W1Z7T2</accession>
<dbReference type="InterPro" id="IPR045082">
    <property type="entry name" value="ATP_syn_F0_a_bact/chloroplast"/>
</dbReference>
<keyword evidence="8 12" id="KW-1133">Transmembrane helix</keyword>
<organism evidence="14 15">
    <name type="scientific">Desulfocicer vacuolatum DSM 3385</name>
    <dbReference type="NCBI Taxonomy" id="1121400"/>
    <lineage>
        <taxon>Bacteria</taxon>
        <taxon>Pseudomonadati</taxon>
        <taxon>Thermodesulfobacteriota</taxon>
        <taxon>Desulfobacteria</taxon>
        <taxon>Desulfobacterales</taxon>
        <taxon>Desulfobacteraceae</taxon>
        <taxon>Desulfocicer</taxon>
    </lineage>
</organism>
<feature type="transmembrane region" description="Helical" evidence="12">
    <location>
        <begin position="20"/>
        <end position="44"/>
    </location>
</feature>
<comment type="similarity">
    <text evidence="2 12 13">Belongs to the ATPase A chain family.</text>
</comment>
<keyword evidence="7 12" id="KW-0375">Hydrogen ion transport</keyword>
<evidence type="ECO:0000256" key="5">
    <source>
        <dbReference type="ARBA" id="ARBA00022547"/>
    </source>
</evidence>
<gene>
    <name evidence="12" type="primary">atpB</name>
    <name evidence="14" type="ORF">SAMN02746065_102140</name>
</gene>
<dbReference type="InterPro" id="IPR035908">
    <property type="entry name" value="F0_ATP_A_sf"/>
</dbReference>
<feature type="transmembrane region" description="Helical" evidence="12">
    <location>
        <begin position="200"/>
        <end position="221"/>
    </location>
</feature>